<dbReference type="RefSeq" id="WP_250933585.1">
    <property type="nucleotide sequence ID" value="NZ_JAMQBK010000128.1"/>
</dbReference>
<organism evidence="2 3">
    <name type="scientific">Aporhodopirellula aestuarii</name>
    <dbReference type="NCBI Taxonomy" id="2950107"/>
    <lineage>
        <taxon>Bacteria</taxon>
        <taxon>Pseudomonadati</taxon>
        <taxon>Planctomycetota</taxon>
        <taxon>Planctomycetia</taxon>
        <taxon>Pirellulales</taxon>
        <taxon>Pirellulaceae</taxon>
        <taxon>Aporhodopirellula</taxon>
    </lineage>
</organism>
<dbReference type="Proteomes" id="UP001202961">
    <property type="component" value="Unassembled WGS sequence"/>
</dbReference>
<proteinExistence type="predicted"/>
<evidence type="ECO:0000313" key="2">
    <source>
        <dbReference type="EMBL" id="MCM2375095.1"/>
    </source>
</evidence>
<evidence type="ECO:0008006" key="4">
    <source>
        <dbReference type="Google" id="ProtNLM"/>
    </source>
</evidence>
<keyword evidence="1" id="KW-0732">Signal</keyword>
<name>A0ABT0UEG3_9BACT</name>
<comment type="caution">
    <text evidence="2">The sequence shown here is derived from an EMBL/GenBank/DDBJ whole genome shotgun (WGS) entry which is preliminary data.</text>
</comment>
<reference evidence="2 3" key="1">
    <citation type="journal article" date="2022" name="Syst. Appl. Microbiol.">
        <title>Rhodopirellula aestuarii sp. nov., a novel member of the genus Rhodopirellula isolated from brackish sediments collected in the Tagus River estuary, Portugal.</title>
        <authorList>
            <person name="Vitorino I.R."/>
            <person name="Klimek D."/>
            <person name="Calusinska M."/>
            <person name="Lobo-da-Cunha A."/>
            <person name="Vasconcelos V."/>
            <person name="Lage O.M."/>
        </authorList>
    </citation>
    <scope>NUCLEOTIDE SEQUENCE [LARGE SCALE GENOMIC DNA]</scope>
    <source>
        <strain evidence="2 3">ICT_H3.1</strain>
    </source>
</reference>
<evidence type="ECO:0000313" key="3">
    <source>
        <dbReference type="Proteomes" id="UP001202961"/>
    </source>
</evidence>
<accession>A0ABT0UEG3</accession>
<evidence type="ECO:0000256" key="1">
    <source>
        <dbReference type="SAM" id="SignalP"/>
    </source>
</evidence>
<sequence>MNRSFLANIALALTLVLGWSMTNHVSAQWDWNVTGGGWTPFMPNYEYGSTNGTDTPVFDADQNHYGGRARLQGFYDFEGYRTMLEVRGTLAGADSLKDSAAGVSTATDAFGSVDSLFNFSVLNGNYNARVNSDVLYNDQYIGLRDRFDLTHCGLGVLTLGCGFSHVHFDQDFNSNFTVVGANTYTRNAQEELSTRFLGAEVVATLSRRIFGCPLDFDTSLGIYDMDGDYKGNDEIFLNGGLLRASNAELSISETAFTCDFQVRTTARFAGIDIQPTVGVKYISDMPQISNTNAGTTLKTDSSFILLGGWQISL</sequence>
<protein>
    <recommendedName>
        <fullName evidence="4">Porin</fullName>
    </recommendedName>
</protein>
<gene>
    <name evidence="2" type="ORF">NB063_31115</name>
</gene>
<dbReference type="EMBL" id="JAMQBK010000128">
    <property type="protein sequence ID" value="MCM2375095.1"/>
    <property type="molecule type" value="Genomic_DNA"/>
</dbReference>
<feature type="signal peptide" evidence="1">
    <location>
        <begin position="1"/>
        <end position="27"/>
    </location>
</feature>
<keyword evidence="3" id="KW-1185">Reference proteome</keyword>
<feature type="chain" id="PRO_5047371368" description="Porin" evidence="1">
    <location>
        <begin position="28"/>
        <end position="313"/>
    </location>
</feature>